<proteinExistence type="predicted"/>
<evidence type="ECO:0000313" key="2">
    <source>
        <dbReference type="EMBL" id="VCX40377.1"/>
    </source>
</evidence>
<feature type="region of interest" description="Disordered" evidence="1">
    <location>
        <begin position="24"/>
        <end position="47"/>
    </location>
</feature>
<gene>
    <name evidence="2" type="ORF">BN2614_LOCUS3</name>
</gene>
<feature type="non-terminal residue" evidence="2">
    <location>
        <position position="1"/>
    </location>
</feature>
<sequence>KIGRGEGGDGLISQCQTVGRAHSLLSLGPREPPPHPAGARWGFGGQAAGTEGRRMIPSLGGDPFPSLLKARCWEMERNQGPSSWLGGRDHCVVESQKAEIRSPEVLAGWPQGPLTLQGPCILIYKTRPGPLEENFLPKAVVLGHAQLWQDDLFPRDADQGYSMPQRGVKSGRSEL</sequence>
<evidence type="ECO:0000313" key="3">
    <source>
        <dbReference type="Proteomes" id="UP000269945"/>
    </source>
</evidence>
<organism evidence="2 3">
    <name type="scientific">Gulo gulo</name>
    <name type="common">Wolverine</name>
    <name type="synonym">Gluton</name>
    <dbReference type="NCBI Taxonomy" id="48420"/>
    <lineage>
        <taxon>Eukaryota</taxon>
        <taxon>Metazoa</taxon>
        <taxon>Chordata</taxon>
        <taxon>Craniata</taxon>
        <taxon>Vertebrata</taxon>
        <taxon>Euteleostomi</taxon>
        <taxon>Mammalia</taxon>
        <taxon>Eutheria</taxon>
        <taxon>Laurasiatheria</taxon>
        <taxon>Carnivora</taxon>
        <taxon>Caniformia</taxon>
        <taxon>Musteloidea</taxon>
        <taxon>Mustelidae</taxon>
        <taxon>Guloninae</taxon>
        <taxon>Gulo</taxon>
    </lineage>
</organism>
<dbReference type="EMBL" id="CYRY02045093">
    <property type="protein sequence ID" value="VCX40377.1"/>
    <property type="molecule type" value="Genomic_DNA"/>
</dbReference>
<keyword evidence="3" id="KW-1185">Reference proteome</keyword>
<name>A0A9X9M9Y6_GULGU</name>
<accession>A0A9X9M9Y6</accession>
<reference evidence="2 3" key="1">
    <citation type="submission" date="2018-10" db="EMBL/GenBank/DDBJ databases">
        <authorList>
            <person name="Ekblom R."/>
            <person name="Jareborg N."/>
        </authorList>
    </citation>
    <scope>NUCLEOTIDE SEQUENCE [LARGE SCALE GENOMIC DNA]</scope>
    <source>
        <tissue evidence="2">Muscle</tissue>
    </source>
</reference>
<evidence type="ECO:0000256" key="1">
    <source>
        <dbReference type="SAM" id="MobiDB-lite"/>
    </source>
</evidence>
<dbReference type="AlphaFoldDB" id="A0A9X9M9Y6"/>
<protein>
    <submittedName>
        <fullName evidence="2">Uncharacterized protein</fullName>
    </submittedName>
</protein>
<comment type="caution">
    <text evidence="2">The sequence shown here is derived from an EMBL/GenBank/DDBJ whole genome shotgun (WGS) entry which is preliminary data.</text>
</comment>
<dbReference type="Proteomes" id="UP000269945">
    <property type="component" value="Unassembled WGS sequence"/>
</dbReference>